<evidence type="ECO:0000313" key="3">
    <source>
        <dbReference type="Proteomes" id="UP000494040"/>
    </source>
</evidence>
<accession>A0A8I6RM54</accession>
<proteinExistence type="predicted"/>
<reference evidence="2" key="1">
    <citation type="submission" date="2022-01" db="UniProtKB">
        <authorList>
            <consortium name="EnsemblMetazoa"/>
        </authorList>
    </citation>
    <scope>IDENTIFICATION</scope>
</reference>
<dbReference type="SUPFAM" id="SSF47473">
    <property type="entry name" value="EF-hand"/>
    <property type="match status" value="1"/>
</dbReference>
<protein>
    <submittedName>
        <fullName evidence="2">Uncharacterized protein</fullName>
    </submittedName>
</protein>
<evidence type="ECO:0000256" key="1">
    <source>
        <dbReference type="SAM" id="MobiDB-lite"/>
    </source>
</evidence>
<dbReference type="GeneID" id="106666286"/>
<keyword evidence="3" id="KW-1185">Reference proteome</keyword>
<evidence type="ECO:0000313" key="2">
    <source>
        <dbReference type="EnsemblMetazoa" id="XP_014248854.1"/>
    </source>
</evidence>
<dbReference type="KEGG" id="clec:106666286"/>
<dbReference type="InterPro" id="IPR011992">
    <property type="entry name" value="EF-hand-dom_pair"/>
</dbReference>
<feature type="compositionally biased region" description="Acidic residues" evidence="1">
    <location>
        <begin position="171"/>
        <end position="185"/>
    </location>
</feature>
<organism evidence="2 3">
    <name type="scientific">Cimex lectularius</name>
    <name type="common">Bed bug</name>
    <name type="synonym">Acanthia lectularia</name>
    <dbReference type="NCBI Taxonomy" id="79782"/>
    <lineage>
        <taxon>Eukaryota</taxon>
        <taxon>Metazoa</taxon>
        <taxon>Ecdysozoa</taxon>
        <taxon>Arthropoda</taxon>
        <taxon>Hexapoda</taxon>
        <taxon>Insecta</taxon>
        <taxon>Pterygota</taxon>
        <taxon>Neoptera</taxon>
        <taxon>Paraneoptera</taxon>
        <taxon>Hemiptera</taxon>
        <taxon>Heteroptera</taxon>
        <taxon>Panheteroptera</taxon>
        <taxon>Cimicomorpha</taxon>
        <taxon>Cimicidae</taxon>
        <taxon>Cimex</taxon>
    </lineage>
</organism>
<dbReference type="OrthoDB" id="26525at2759"/>
<dbReference type="RefSeq" id="XP_014248854.1">
    <property type="nucleotide sequence ID" value="XM_014393368.1"/>
</dbReference>
<dbReference type="AlphaFoldDB" id="A0A8I6RM54"/>
<dbReference type="Gene3D" id="1.10.238.10">
    <property type="entry name" value="EF-hand"/>
    <property type="match status" value="1"/>
</dbReference>
<dbReference type="Proteomes" id="UP000494040">
    <property type="component" value="Unassembled WGS sequence"/>
</dbReference>
<name>A0A8I6RM54_CIMLE</name>
<dbReference type="EnsemblMetazoa" id="XM_014393368.1">
    <property type="protein sequence ID" value="XP_014248854.1"/>
    <property type="gene ID" value="LOC106666286"/>
</dbReference>
<sequence length="185" mass="20847">MDNERKSMLTDRLQEMFADLLDSTKNPDSEVTVDTLKAIIKGALGDRYTESQLDKALEGLGVPKNGAIKVHEFCAQLATPTAYAIKQMREDNLGTWLTVGEWQQVMERLGMNLTMEETEKMLQKTKKQTLDDVARERLALEKIGIDLTNDDLQKIISDAQKTVNTLSSSSDDSEYETEEEIILSE</sequence>
<feature type="region of interest" description="Disordered" evidence="1">
    <location>
        <begin position="163"/>
        <end position="185"/>
    </location>
</feature>